<dbReference type="AlphaFoldDB" id="A0A4Y8DB23"/>
<dbReference type="PANTHER" id="PTHR43671:SF98">
    <property type="entry name" value="SERINE_THREONINE-PROTEIN KINASE NEK11"/>
    <property type="match status" value="1"/>
</dbReference>
<comment type="caution">
    <text evidence="11">The sequence shown here is derived from an EMBL/GenBank/DDBJ whole genome shotgun (WGS) entry which is preliminary data.</text>
</comment>
<dbReference type="InterPro" id="IPR050660">
    <property type="entry name" value="NEK_Ser/Thr_kinase"/>
</dbReference>
<protein>
    <recommendedName>
        <fullName evidence="1">non-specific serine/threonine protein kinase</fullName>
        <ecNumber evidence="1">2.7.11.1</ecNumber>
    </recommendedName>
</protein>
<dbReference type="Gene3D" id="1.10.510.10">
    <property type="entry name" value="Transferase(Phosphotransferase) domain 1"/>
    <property type="match status" value="1"/>
</dbReference>
<sequence>MAVVPQEGHVPGAGGIIVDVNVDVDTESPTDQPWDDVGISNLTNQSDYMAVRVLRAFRANTVRQNKWLKDNPHNLTGDNIEVDACIASGSFGLVFRIENKDTRSEGQPGIKYALKISKLRLESDANLDHKMGSDHSPTLTRTSDASVADPKQMKALSLTSKRGREITTFLQYIKSGHPNVMNMAGWAEFDILGSPFSMLILEICDLGTLLDMVSEFRERDEYIPEGFIWHVFEQLFSGLAFLHGEHPEYITKPEFAGRTQTTVARDVKANNIFIQSLPANSPPNRYPNIKLGDFGESLHLPRRGTRNYNYGNSTCDPPDNKMSVKYDVWSVGTLIYMMATRGSYPNKGCTMIDTSGKVIQFHRANSGQRELLLAARNQESRFEPINEHLTLQLETQIRWALTLNRNDRPRAVEVYLRVQKLNNARKRFMYRELPDWAPVLQLQRQYKPLELVKREWMIEDAEERDFLFEYAGGLTVRRSEGERNRVRRSLAEQHAMIQRKEDEKQREVDLRTGVHRHAEQDRTRRRVIEQEEIDKVNKERVEFGGWLQSGYKRRRLEYHRGRAHWVD</sequence>
<evidence type="ECO:0000256" key="4">
    <source>
        <dbReference type="ARBA" id="ARBA00022741"/>
    </source>
</evidence>
<dbReference type="SUPFAM" id="SSF56112">
    <property type="entry name" value="Protein kinase-like (PK-like)"/>
    <property type="match status" value="1"/>
</dbReference>
<dbReference type="Pfam" id="PF00069">
    <property type="entry name" value="Pkinase"/>
    <property type="match status" value="1"/>
</dbReference>
<keyword evidence="3" id="KW-0808">Transferase</keyword>
<evidence type="ECO:0000313" key="11">
    <source>
        <dbReference type="EMBL" id="TEY74611.1"/>
    </source>
</evidence>
<reference evidence="11 12" key="1">
    <citation type="submission" date="2017-11" db="EMBL/GenBank/DDBJ databases">
        <title>Comparative genomics of Botrytis spp.</title>
        <authorList>
            <person name="Valero-Jimenez C.A."/>
            <person name="Tapia P."/>
            <person name="Veloso J."/>
            <person name="Silva-Moreno E."/>
            <person name="Staats M."/>
            <person name="Valdes J.H."/>
            <person name="Van Kan J.A.L."/>
        </authorList>
    </citation>
    <scope>NUCLEOTIDE SEQUENCE [LARGE SCALE GENOMIC DNA]</scope>
    <source>
        <strain evidence="11 12">MUCL2830</strain>
    </source>
</reference>
<name>A0A4Y8DB23_9HELO</name>
<dbReference type="PANTHER" id="PTHR43671">
    <property type="entry name" value="SERINE/THREONINE-PROTEIN KINASE NEK"/>
    <property type="match status" value="1"/>
</dbReference>
<evidence type="ECO:0000256" key="5">
    <source>
        <dbReference type="ARBA" id="ARBA00022777"/>
    </source>
</evidence>
<keyword evidence="5" id="KW-0418">Kinase</keyword>
<comment type="catalytic activity">
    <reaction evidence="7">
        <text>L-threonyl-[protein] + ATP = O-phospho-L-threonyl-[protein] + ADP + H(+)</text>
        <dbReference type="Rhea" id="RHEA:46608"/>
        <dbReference type="Rhea" id="RHEA-COMP:11060"/>
        <dbReference type="Rhea" id="RHEA-COMP:11605"/>
        <dbReference type="ChEBI" id="CHEBI:15378"/>
        <dbReference type="ChEBI" id="CHEBI:30013"/>
        <dbReference type="ChEBI" id="CHEBI:30616"/>
        <dbReference type="ChEBI" id="CHEBI:61977"/>
        <dbReference type="ChEBI" id="CHEBI:456216"/>
        <dbReference type="EC" id="2.7.11.1"/>
    </reaction>
</comment>
<dbReference type="EC" id="2.7.11.1" evidence="1"/>
<keyword evidence="6" id="KW-0067">ATP-binding</keyword>
<dbReference type="GO" id="GO:0005634">
    <property type="term" value="C:nucleus"/>
    <property type="evidence" value="ECO:0007669"/>
    <property type="project" value="TreeGrafter"/>
</dbReference>
<feature type="region of interest" description="Disordered" evidence="9">
    <location>
        <begin position="130"/>
        <end position="150"/>
    </location>
</feature>
<feature type="compositionally biased region" description="Polar residues" evidence="9">
    <location>
        <begin position="135"/>
        <end position="145"/>
    </location>
</feature>
<dbReference type="InterPro" id="IPR011009">
    <property type="entry name" value="Kinase-like_dom_sf"/>
</dbReference>
<dbReference type="STRING" id="38488.A0A4Y8DB23"/>
<dbReference type="SMART" id="SM00220">
    <property type="entry name" value="S_TKc"/>
    <property type="match status" value="1"/>
</dbReference>
<evidence type="ECO:0000256" key="6">
    <source>
        <dbReference type="ARBA" id="ARBA00022840"/>
    </source>
</evidence>
<keyword evidence="12" id="KW-1185">Reference proteome</keyword>
<evidence type="ECO:0000256" key="7">
    <source>
        <dbReference type="ARBA" id="ARBA00047899"/>
    </source>
</evidence>
<evidence type="ECO:0000256" key="9">
    <source>
        <dbReference type="SAM" id="MobiDB-lite"/>
    </source>
</evidence>
<evidence type="ECO:0000256" key="3">
    <source>
        <dbReference type="ARBA" id="ARBA00022679"/>
    </source>
</evidence>
<feature type="domain" description="Protein kinase" evidence="10">
    <location>
        <begin position="80"/>
        <end position="429"/>
    </location>
</feature>
<dbReference type="GO" id="GO:0005524">
    <property type="term" value="F:ATP binding"/>
    <property type="evidence" value="ECO:0007669"/>
    <property type="project" value="UniProtKB-KW"/>
</dbReference>
<dbReference type="PROSITE" id="PS50011">
    <property type="entry name" value="PROTEIN_KINASE_DOM"/>
    <property type="match status" value="1"/>
</dbReference>
<dbReference type="InterPro" id="IPR000719">
    <property type="entry name" value="Prot_kinase_dom"/>
</dbReference>
<evidence type="ECO:0000259" key="10">
    <source>
        <dbReference type="PROSITE" id="PS50011"/>
    </source>
</evidence>
<gene>
    <name evidence="11" type="ORF">BOTCAL_0072g00070</name>
</gene>
<accession>A0A4Y8DB23</accession>
<dbReference type="EMBL" id="PHWZ01000072">
    <property type="protein sequence ID" value="TEY74611.1"/>
    <property type="molecule type" value="Genomic_DNA"/>
</dbReference>
<evidence type="ECO:0000256" key="1">
    <source>
        <dbReference type="ARBA" id="ARBA00012513"/>
    </source>
</evidence>
<dbReference type="GO" id="GO:0004674">
    <property type="term" value="F:protein serine/threonine kinase activity"/>
    <property type="evidence" value="ECO:0007669"/>
    <property type="project" value="UniProtKB-KW"/>
</dbReference>
<keyword evidence="4" id="KW-0547">Nucleotide-binding</keyword>
<proteinExistence type="predicted"/>
<dbReference type="OrthoDB" id="310217at2759"/>
<keyword evidence="2" id="KW-0723">Serine/threonine-protein kinase</keyword>
<dbReference type="Proteomes" id="UP000297299">
    <property type="component" value="Unassembled WGS sequence"/>
</dbReference>
<evidence type="ECO:0000256" key="8">
    <source>
        <dbReference type="ARBA" id="ARBA00048679"/>
    </source>
</evidence>
<evidence type="ECO:0000313" key="12">
    <source>
        <dbReference type="Proteomes" id="UP000297299"/>
    </source>
</evidence>
<organism evidence="11 12">
    <name type="scientific">Botryotinia calthae</name>
    <dbReference type="NCBI Taxonomy" id="38488"/>
    <lineage>
        <taxon>Eukaryota</taxon>
        <taxon>Fungi</taxon>
        <taxon>Dikarya</taxon>
        <taxon>Ascomycota</taxon>
        <taxon>Pezizomycotina</taxon>
        <taxon>Leotiomycetes</taxon>
        <taxon>Helotiales</taxon>
        <taxon>Sclerotiniaceae</taxon>
        <taxon>Botryotinia</taxon>
    </lineage>
</organism>
<evidence type="ECO:0000256" key="2">
    <source>
        <dbReference type="ARBA" id="ARBA00022527"/>
    </source>
</evidence>
<comment type="catalytic activity">
    <reaction evidence="8">
        <text>L-seryl-[protein] + ATP = O-phospho-L-seryl-[protein] + ADP + H(+)</text>
        <dbReference type="Rhea" id="RHEA:17989"/>
        <dbReference type="Rhea" id="RHEA-COMP:9863"/>
        <dbReference type="Rhea" id="RHEA-COMP:11604"/>
        <dbReference type="ChEBI" id="CHEBI:15378"/>
        <dbReference type="ChEBI" id="CHEBI:29999"/>
        <dbReference type="ChEBI" id="CHEBI:30616"/>
        <dbReference type="ChEBI" id="CHEBI:83421"/>
        <dbReference type="ChEBI" id="CHEBI:456216"/>
        <dbReference type="EC" id="2.7.11.1"/>
    </reaction>
</comment>